<dbReference type="EMBL" id="BARS01022643">
    <property type="protein sequence ID" value="GAG02359.1"/>
    <property type="molecule type" value="Genomic_DNA"/>
</dbReference>
<evidence type="ECO:0000313" key="1">
    <source>
        <dbReference type="EMBL" id="GAG02359.1"/>
    </source>
</evidence>
<protein>
    <submittedName>
        <fullName evidence="1">Uncharacterized protein</fullName>
    </submittedName>
</protein>
<organism evidence="1">
    <name type="scientific">marine sediment metagenome</name>
    <dbReference type="NCBI Taxonomy" id="412755"/>
    <lineage>
        <taxon>unclassified sequences</taxon>
        <taxon>metagenomes</taxon>
        <taxon>ecological metagenomes</taxon>
    </lineage>
</organism>
<gene>
    <name evidence="1" type="ORF">S01H1_36174</name>
</gene>
<proteinExistence type="predicted"/>
<feature type="non-terminal residue" evidence="1">
    <location>
        <position position="1"/>
    </location>
</feature>
<dbReference type="AlphaFoldDB" id="X0U956"/>
<sequence length="244" mass="26559">CTISASSARPGEDVRIALVWQEAPADHQATIQMAGATAHLFEPSLSWARASATIVSDQQTELILELPEDIPPGIYVPRLLVHKDGQLQVPRTSRGLKMGTLALEPVKVLPSRWATGEEEVLGHYGPERAPPVITLVGVDAARRSDRSVEVSLTWRSERQAPLNYMLSLRLRRADGTRVATRDLPPLAGGYPTSLWRPGELITDRVLLSTSEAALPAGEYELEIVLYDRVTLKAVGTATVDVSLS</sequence>
<accession>X0U956</accession>
<comment type="caution">
    <text evidence="1">The sequence shown here is derived from an EMBL/GenBank/DDBJ whole genome shotgun (WGS) entry which is preliminary data.</text>
</comment>
<reference evidence="1" key="1">
    <citation type="journal article" date="2014" name="Front. Microbiol.">
        <title>High frequency of phylogenetically diverse reductive dehalogenase-homologous genes in deep subseafloor sedimentary metagenomes.</title>
        <authorList>
            <person name="Kawai M."/>
            <person name="Futagami T."/>
            <person name="Toyoda A."/>
            <person name="Takaki Y."/>
            <person name="Nishi S."/>
            <person name="Hori S."/>
            <person name="Arai W."/>
            <person name="Tsubouchi T."/>
            <person name="Morono Y."/>
            <person name="Uchiyama I."/>
            <person name="Ito T."/>
            <person name="Fujiyama A."/>
            <person name="Inagaki F."/>
            <person name="Takami H."/>
        </authorList>
    </citation>
    <scope>NUCLEOTIDE SEQUENCE</scope>
    <source>
        <strain evidence="1">Expedition CK06-06</strain>
    </source>
</reference>
<name>X0U956_9ZZZZ</name>